<dbReference type="EMBL" id="VTEV01000003">
    <property type="protein sequence ID" value="TYS68812.1"/>
    <property type="molecule type" value="Genomic_DNA"/>
</dbReference>
<accession>A0A5D4T2X7</accession>
<sequence>MAYGQFAHIYDQLMQDVPYEKWVSFVQTVKQRYMADDSNRFSVVDVGCGTGELAIRFAQEGWEVSGVDLSESMLAIAHEKASASGLSIPLFEQNMAELEGFEEVDCITIFCDSLNYLESEEDVRKTFQSTFKQLKKGGLLLFDVHSLYKITQVFMNNTFTSVEEDVSYIWNSFPGEHPNSVEHELSFFVKEEETDRYLRFDELHFQRTFDVETYKKWLEEVGFTVKSITGDYSTDHIADHTERVFFVAQK</sequence>
<dbReference type="CDD" id="cd02440">
    <property type="entry name" value="AdoMet_MTases"/>
    <property type="match status" value="1"/>
</dbReference>
<dbReference type="GO" id="GO:0032259">
    <property type="term" value="P:methylation"/>
    <property type="evidence" value="ECO:0007669"/>
    <property type="project" value="UniProtKB-KW"/>
</dbReference>
<evidence type="ECO:0000259" key="2">
    <source>
        <dbReference type="Pfam" id="PF13649"/>
    </source>
</evidence>
<dbReference type="STRING" id="79883.GCA_001636495_01901"/>
<proteinExistence type="predicted"/>
<keyword evidence="3" id="KW-0489">Methyltransferase</keyword>
<reference evidence="3 4" key="1">
    <citation type="submission" date="2019-08" db="EMBL/GenBank/DDBJ databases">
        <title>Bacillus genomes from the desert of Cuatro Cienegas, Coahuila.</title>
        <authorList>
            <person name="Olmedo-Alvarez G."/>
        </authorList>
    </citation>
    <scope>NUCLEOTIDE SEQUENCE [LARGE SCALE GENOMIC DNA]</scope>
    <source>
        <strain evidence="3 4">CH28_1T</strain>
    </source>
</reference>
<keyword evidence="1 3" id="KW-0808">Transferase</keyword>
<dbReference type="Gene3D" id="2.20.25.110">
    <property type="entry name" value="S-adenosyl-L-methionine-dependent methyltransferases"/>
    <property type="match status" value="1"/>
</dbReference>
<dbReference type="InterPro" id="IPR029063">
    <property type="entry name" value="SAM-dependent_MTases_sf"/>
</dbReference>
<feature type="domain" description="Methyltransferase" evidence="2">
    <location>
        <begin position="43"/>
        <end position="138"/>
    </location>
</feature>
<dbReference type="Proteomes" id="UP000322524">
    <property type="component" value="Unassembled WGS sequence"/>
</dbReference>
<dbReference type="Pfam" id="PF13649">
    <property type="entry name" value="Methyltransf_25"/>
    <property type="match status" value="1"/>
</dbReference>
<dbReference type="Gene3D" id="3.40.50.150">
    <property type="entry name" value="Vaccinia Virus protein VP39"/>
    <property type="match status" value="1"/>
</dbReference>
<evidence type="ECO:0000313" key="4">
    <source>
        <dbReference type="Proteomes" id="UP000322524"/>
    </source>
</evidence>
<dbReference type="OrthoDB" id="9811589at2"/>
<organism evidence="3 4">
    <name type="scientific">Sutcliffiella horikoshii</name>
    <dbReference type="NCBI Taxonomy" id="79883"/>
    <lineage>
        <taxon>Bacteria</taxon>
        <taxon>Bacillati</taxon>
        <taxon>Bacillota</taxon>
        <taxon>Bacilli</taxon>
        <taxon>Bacillales</taxon>
        <taxon>Bacillaceae</taxon>
        <taxon>Sutcliffiella</taxon>
    </lineage>
</organism>
<dbReference type="AlphaFoldDB" id="A0A5D4T2X7"/>
<protein>
    <submittedName>
        <fullName evidence="3">Methyltransferase domain-containing protein</fullName>
    </submittedName>
</protein>
<dbReference type="InterPro" id="IPR041698">
    <property type="entry name" value="Methyltransf_25"/>
</dbReference>
<dbReference type="RefSeq" id="WP_148987667.1">
    <property type="nucleotide sequence ID" value="NZ_VTEV01000003.1"/>
</dbReference>
<evidence type="ECO:0000313" key="3">
    <source>
        <dbReference type="EMBL" id="TYS68812.1"/>
    </source>
</evidence>
<gene>
    <name evidence="3" type="ORF">FZC76_07685</name>
</gene>
<dbReference type="SUPFAM" id="SSF53335">
    <property type="entry name" value="S-adenosyl-L-methionine-dependent methyltransferases"/>
    <property type="match status" value="1"/>
</dbReference>
<comment type="caution">
    <text evidence="3">The sequence shown here is derived from an EMBL/GenBank/DDBJ whole genome shotgun (WGS) entry which is preliminary data.</text>
</comment>
<name>A0A5D4T2X7_9BACI</name>
<dbReference type="GO" id="GO:0008168">
    <property type="term" value="F:methyltransferase activity"/>
    <property type="evidence" value="ECO:0007669"/>
    <property type="project" value="UniProtKB-KW"/>
</dbReference>
<evidence type="ECO:0000256" key="1">
    <source>
        <dbReference type="ARBA" id="ARBA00022679"/>
    </source>
</evidence>
<dbReference type="PANTHER" id="PTHR43861">
    <property type="entry name" value="TRANS-ACONITATE 2-METHYLTRANSFERASE-RELATED"/>
    <property type="match status" value="1"/>
</dbReference>